<evidence type="ECO:0000256" key="2">
    <source>
        <dbReference type="ARBA" id="ARBA00022670"/>
    </source>
</evidence>
<comment type="caution">
    <text evidence="8">The sequence shown here is derived from an EMBL/GenBank/DDBJ whole genome shotgun (WGS) entry which is preliminary data.</text>
</comment>
<evidence type="ECO:0000256" key="7">
    <source>
        <dbReference type="RuleBase" id="RU000454"/>
    </source>
</evidence>
<feature type="active site" evidence="5">
    <location>
        <position position="240"/>
    </location>
</feature>
<evidence type="ECO:0000256" key="4">
    <source>
        <dbReference type="ARBA" id="ARBA00022801"/>
    </source>
</evidence>
<evidence type="ECO:0000313" key="8">
    <source>
        <dbReference type="EMBL" id="KAF6202364.1"/>
    </source>
</evidence>
<keyword evidence="9" id="KW-1185">Reference proteome</keyword>
<evidence type="ECO:0000256" key="1">
    <source>
        <dbReference type="ARBA" id="ARBA00007447"/>
    </source>
</evidence>
<dbReference type="FunFam" id="2.40.70.10:FF:000115">
    <property type="entry name" value="Lysosomal aspartic protease"/>
    <property type="match status" value="1"/>
</dbReference>
<reference evidence="8" key="1">
    <citation type="journal article" date="2021" name="Mol. Ecol. Resour.">
        <title>Apolygus lucorum genome provides insights into omnivorousness and mesophyll feeding.</title>
        <authorList>
            <person name="Liu Y."/>
            <person name="Liu H."/>
            <person name="Wang H."/>
            <person name="Huang T."/>
            <person name="Liu B."/>
            <person name="Yang B."/>
            <person name="Yin L."/>
            <person name="Li B."/>
            <person name="Zhang Y."/>
            <person name="Zhang S."/>
            <person name="Jiang F."/>
            <person name="Zhang X."/>
            <person name="Ren Y."/>
            <person name="Wang B."/>
            <person name="Wang S."/>
            <person name="Lu Y."/>
            <person name="Wu K."/>
            <person name="Fan W."/>
            <person name="Wang G."/>
        </authorList>
    </citation>
    <scope>NUCLEOTIDE SEQUENCE</scope>
    <source>
        <strain evidence="8">12Hb</strain>
    </source>
</reference>
<dbReference type="PANTHER" id="PTHR47966:SF51">
    <property type="entry name" value="BETA-SITE APP-CLEAVING ENZYME, ISOFORM A-RELATED"/>
    <property type="match status" value="1"/>
</dbReference>
<dbReference type="Gene3D" id="2.60.40.1960">
    <property type="match status" value="1"/>
</dbReference>
<keyword evidence="6" id="KW-1015">Disulfide bond</keyword>
<dbReference type="Proteomes" id="UP000466442">
    <property type="component" value="Linkage Group LG12"/>
</dbReference>
<evidence type="ECO:0000256" key="6">
    <source>
        <dbReference type="PIRSR" id="PIRSR601461-2"/>
    </source>
</evidence>
<dbReference type="InterPro" id="IPR033121">
    <property type="entry name" value="PEPTIDASE_A1"/>
</dbReference>
<proteinExistence type="inferred from homology"/>
<dbReference type="GO" id="GO:0004190">
    <property type="term" value="F:aspartic-type endopeptidase activity"/>
    <property type="evidence" value="ECO:0007669"/>
    <property type="project" value="UniProtKB-KW"/>
</dbReference>
<organism evidence="8 9">
    <name type="scientific">Apolygus lucorum</name>
    <name type="common">Small green plant bug</name>
    <name type="synonym">Lygocoris lucorum</name>
    <dbReference type="NCBI Taxonomy" id="248454"/>
    <lineage>
        <taxon>Eukaryota</taxon>
        <taxon>Metazoa</taxon>
        <taxon>Ecdysozoa</taxon>
        <taxon>Arthropoda</taxon>
        <taxon>Hexapoda</taxon>
        <taxon>Insecta</taxon>
        <taxon>Pterygota</taxon>
        <taxon>Neoptera</taxon>
        <taxon>Paraneoptera</taxon>
        <taxon>Hemiptera</taxon>
        <taxon>Heteroptera</taxon>
        <taxon>Panheteroptera</taxon>
        <taxon>Cimicomorpha</taxon>
        <taxon>Miridae</taxon>
        <taxon>Mirini</taxon>
        <taxon>Apolygus</taxon>
    </lineage>
</organism>
<dbReference type="Gene3D" id="2.40.70.10">
    <property type="entry name" value="Acid Proteases"/>
    <property type="match status" value="2"/>
</dbReference>
<name>A0A6A4J6C8_APOLU</name>
<keyword evidence="2 7" id="KW-0645">Protease</keyword>
<gene>
    <name evidence="8" type="ORF">GE061_004763</name>
</gene>
<evidence type="ECO:0000256" key="5">
    <source>
        <dbReference type="PIRSR" id="PIRSR601461-1"/>
    </source>
</evidence>
<dbReference type="InterPro" id="IPR001461">
    <property type="entry name" value="Aspartic_peptidase_A1"/>
</dbReference>
<feature type="active site" evidence="5">
    <location>
        <position position="51"/>
    </location>
</feature>
<dbReference type="PROSITE" id="PS51767">
    <property type="entry name" value="PEPTIDASE_A1"/>
    <property type="match status" value="1"/>
</dbReference>
<evidence type="ECO:0000313" key="9">
    <source>
        <dbReference type="Proteomes" id="UP000466442"/>
    </source>
</evidence>
<comment type="similarity">
    <text evidence="1 7">Belongs to the peptidase A1 family.</text>
</comment>
<evidence type="ECO:0000256" key="3">
    <source>
        <dbReference type="ARBA" id="ARBA00022750"/>
    </source>
</evidence>
<dbReference type="PROSITE" id="PS00141">
    <property type="entry name" value="ASP_PROTEASE"/>
    <property type="match status" value="1"/>
</dbReference>
<dbReference type="PANTHER" id="PTHR47966">
    <property type="entry name" value="BETA-SITE APP-CLEAVING ENZYME, ISOFORM A-RELATED"/>
    <property type="match status" value="1"/>
</dbReference>
<dbReference type="OrthoDB" id="2747330at2759"/>
<dbReference type="EMBL" id="WIXP02000012">
    <property type="protein sequence ID" value="KAF6202364.1"/>
    <property type="molecule type" value="Genomic_DNA"/>
</dbReference>
<keyword evidence="4 7" id="KW-0378">Hydrolase</keyword>
<feature type="disulfide bond" evidence="6">
    <location>
        <begin position="64"/>
        <end position="70"/>
    </location>
</feature>
<feature type="disulfide bond" evidence="6">
    <location>
        <begin position="270"/>
        <end position="307"/>
    </location>
</feature>
<dbReference type="GO" id="GO:0006508">
    <property type="term" value="P:proteolysis"/>
    <property type="evidence" value="ECO:0007669"/>
    <property type="project" value="UniProtKB-KW"/>
</dbReference>
<keyword evidence="3 7" id="KW-0064">Aspartyl protease</keyword>
<dbReference type="Pfam" id="PF00026">
    <property type="entry name" value="Asp"/>
    <property type="match status" value="1"/>
</dbReference>
<accession>A0A6A4J6C8</accession>
<dbReference type="PRINTS" id="PR00792">
    <property type="entry name" value="PEPSIN"/>
</dbReference>
<protein>
    <submittedName>
        <fullName evidence="8">Uncharacterized protein</fullName>
    </submittedName>
</protein>
<dbReference type="AlphaFoldDB" id="A0A6A4J6C8"/>
<dbReference type="InterPro" id="IPR001969">
    <property type="entry name" value="Aspartic_peptidase_AS"/>
</dbReference>
<dbReference type="SUPFAM" id="SSF50630">
    <property type="entry name" value="Acid proteases"/>
    <property type="match status" value="1"/>
</dbReference>
<sequence length="351" mass="39034">MRISVTPVIKQDPGLLSDLWGSTTLTDNKNIYYTGDIQLGTPSQTFTVIFDTGSTNLWVYSKDCWWSWPCWTRRTFNYKKSSTYKRGNSSNPLSYIDGTISGRYADDILKIGAGNRSVTFVEATKTSAGFLDAFTSKFDGVFGIGYPTSAAPGANLLDAVFQDFFVEPEFTGFSLYLTRDSSGNSRGGEIVFGDVDPSVFQGETLTMHDLSQPEMWAINLNQIIANGTSLLKESSTAVLDTGTLDIIGPLEIVNATLYQLGIGLNGEVDCNRISDYPKLSFVIDKNTYELEPEDYITTHSFLWMKRCRASITTQANNSWILGDTFISKFYTVWDVKGKQFGLAHLKNENDN</sequence>
<dbReference type="InterPro" id="IPR021109">
    <property type="entry name" value="Peptidase_aspartic_dom_sf"/>
</dbReference>